<dbReference type="GO" id="GO:0004798">
    <property type="term" value="F:dTMP kinase activity"/>
    <property type="evidence" value="ECO:0007669"/>
    <property type="project" value="UniProtKB-UniRule"/>
</dbReference>
<evidence type="ECO:0000256" key="5">
    <source>
        <dbReference type="ARBA" id="ARBA00022727"/>
    </source>
</evidence>
<dbReference type="HAMAP" id="MF_00165">
    <property type="entry name" value="Thymidylate_kinase"/>
    <property type="match status" value="1"/>
</dbReference>
<dbReference type="GO" id="GO:0006235">
    <property type="term" value="P:dTTP biosynthetic process"/>
    <property type="evidence" value="ECO:0007669"/>
    <property type="project" value="UniProtKB-UniRule"/>
</dbReference>
<dbReference type="AlphaFoldDB" id="A0A9D0ZSF0"/>
<evidence type="ECO:0000256" key="10">
    <source>
        <dbReference type="HAMAP-Rule" id="MF_00165"/>
    </source>
</evidence>
<name>A0A9D0ZSF0_9FIRM</name>
<dbReference type="GO" id="GO:0006227">
    <property type="term" value="P:dUDP biosynthetic process"/>
    <property type="evidence" value="ECO:0007669"/>
    <property type="project" value="TreeGrafter"/>
</dbReference>
<evidence type="ECO:0000313" key="12">
    <source>
        <dbReference type="EMBL" id="HIQ90672.1"/>
    </source>
</evidence>
<evidence type="ECO:0000256" key="1">
    <source>
        <dbReference type="ARBA" id="ARBA00009776"/>
    </source>
</evidence>
<organism evidence="12 13">
    <name type="scientific">Candidatus Coprosoma intestinipullorum</name>
    <dbReference type="NCBI Taxonomy" id="2840752"/>
    <lineage>
        <taxon>Bacteria</taxon>
        <taxon>Bacillati</taxon>
        <taxon>Bacillota</taxon>
        <taxon>Bacillota incertae sedis</taxon>
        <taxon>Candidatus Coprosoma</taxon>
    </lineage>
</organism>
<evidence type="ECO:0000256" key="3">
    <source>
        <dbReference type="ARBA" id="ARBA00017144"/>
    </source>
</evidence>
<dbReference type="PANTHER" id="PTHR10344">
    <property type="entry name" value="THYMIDYLATE KINASE"/>
    <property type="match status" value="1"/>
</dbReference>
<evidence type="ECO:0000256" key="9">
    <source>
        <dbReference type="ARBA" id="ARBA00048743"/>
    </source>
</evidence>
<keyword evidence="8 10" id="KW-0067">ATP-binding</keyword>
<keyword evidence="4 10" id="KW-0808">Transferase</keyword>
<dbReference type="Proteomes" id="UP000886786">
    <property type="component" value="Unassembled WGS sequence"/>
</dbReference>
<comment type="caution">
    <text evidence="12">The sequence shown here is derived from an EMBL/GenBank/DDBJ whole genome shotgun (WGS) entry which is preliminary data.</text>
</comment>
<feature type="domain" description="Thymidylate kinase-like" evidence="11">
    <location>
        <begin position="9"/>
        <end position="203"/>
    </location>
</feature>
<sequence>MTKGKLIAIEGTDCSGKETQTNLLIEKMHKAGYRVQNFSFPNYNSPTGKIIGGPYLGKEKFGPCYFPEGSVNVDPKVASLYYAADRKYNIEKINLLLDNGYNVILDRYIYSNMAHQGGKIEDKQERYEMYNWLDKLEFELLDLPRPDITIFLHMPLEVAAILKEHREEAPDGHEKSPEHLNHAEKAYLELSDKYNFIKIECSKEGNPRPVEDINNEMFEIIEKVMK</sequence>
<comment type="caution">
    <text evidence="10">Lacks conserved residue(s) required for the propagation of feature annotation.</text>
</comment>
<gene>
    <name evidence="10 12" type="primary">tmk</name>
    <name evidence="12" type="ORF">IAB27_03475</name>
</gene>
<comment type="function">
    <text evidence="10">Phosphorylation of dTMP to form dTDP in both de novo and salvage pathways of dTTP synthesis.</text>
</comment>
<dbReference type="EC" id="2.7.4.9" evidence="2 10"/>
<evidence type="ECO:0000313" key="13">
    <source>
        <dbReference type="Proteomes" id="UP000886786"/>
    </source>
</evidence>
<dbReference type="GO" id="GO:0005524">
    <property type="term" value="F:ATP binding"/>
    <property type="evidence" value="ECO:0007669"/>
    <property type="project" value="UniProtKB-UniRule"/>
</dbReference>
<dbReference type="SUPFAM" id="SSF52540">
    <property type="entry name" value="P-loop containing nucleoside triphosphate hydrolases"/>
    <property type="match status" value="1"/>
</dbReference>
<dbReference type="InterPro" id="IPR018094">
    <property type="entry name" value="Thymidylate_kinase"/>
</dbReference>
<accession>A0A9D0ZSF0</accession>
<proteinExistence type="inferred from homology"/>
<dbReference type="EMBL" id="DVFV01000065">
    <property type="protein sequence ID" value="HIQ90672.1"/>
    <property type="molecule type" value="Genomic_DNA"/>
</dbReference>
<dbReference type="GO" id="GO:0005829">
    <property type="term" value="C:cytosol"/>
    <property type="evidence" value="ECO:0007669"/>
    <property type="project" value="TreeGrafter"/>
</dbReference>
<dbReference type="Gene3D" id="3.40.50.300">
    <property type="entry name" value="P-loop containing nucleotide triphosphate hydrolases"/>
    <property type="match status" value="1"/>
</dbReference>
<reference evidence="12" key="1">
    <citation type="submission" date="2020-10" db="EMBL/GenBank/DDBJ databases">
        <authorList>
            <person name="Gilroy R."/>
        </authorList>
    </citation>
    <scope>NUCLEOTIDE SEQUENCE</scope>
    <source>
        <strain evidence="12">CHK147-3167</strain>
    </source>
</reference>
<reference evidence="12" key="2">
    <citation type="journal article" date="2021" name="PeerJ">
        <title>Extensive microbial diversity within the chicken gut microbiome revealed by metagenomics and culture.</title>
        <authorList>
            <person name="Gilroy R."/>
            <person name="Ravi A."/>
            <person name="Getino M."/>
            <person name="Pursley I."/>
            <person name="Horton D.L."/>
            <person name="Alikhan N.F."/>
            <person name="Baker D."/>
            <person name="Gharbi K."/>
            <person name="Hall N."/>
            <person name="Watson M."/>
            <person name="Adriaenssens E.M."/>
            <person name="Foster-Nyarko E."/>
            <person name="Jarju S."/>
            <person name="Secka A."/>
            <person name="Antonio M."/>
            <person name="Oren A."/>
            <person name="Chaudhuri R.R."/>
            <person name="La Ragione R."/>
            <person name="Hildebrand F."/>
            <person name="Pallen M.J."/>
        </authorList>
    </citation>
    <scope>NUCLEOTIDE SEQUENCE</scope>
    <source>
        <strain evidence="12">CHK147-3167</strain>
    </source>
</reference>
<dbReference type="InterPro" id="IPR039430">
    <property type="entry name" value="Thymidylate_kin-like_dom"/>
</dbReference>
<dbReference type="GO" id="GO:0006233">
    <property type="term" value="P:dTDP biosynthetic process"/>
    <property type="evidence" value="ECO:0007669"/>
    <property type="project" value="InterPro"/>
</dbReference>
<evidence type="ECO:0000256" key="6">
    <source>
        <dbReference type="ARBA" id="ARBA00022741"/>
    </source>
</evidence>
<keyword evidence="6 10" id="KW-0547">Nucleotide-binding</keyword>
<dbReference type="CDD" id="cd01672">
    <property type="entry name" value="TMPK"/>
    <property type="match status" value="1"/>
</dbReference>
<dbReference type="InterPro" id="IPR027417">
    <property type="entry name" value="P-loop_NTPase"/>
</dbReference>
<keyword evidence="7 10" id="KW-0418">Kinase</keyword>
<comment type="similarity">
    <text evidence="1 10">Belongs to the thymidylate kinase family.</text>
</comment>
<dbReference type="Pfam" id="PF02223">
    <property type="entry name" value="Thymidylate_kin"/>
    <property type="match status" value="1"/>
</dbReference>
<evidence type="ECO:0000256" key="8">
    <source>
        <dbReference type="ARBA" id="ARBA00022840"/>
    </source>
</evidence>
<evidence type="ECO:0000256" key="2">
    <source>
        <dbReference type="ARBA" id="ARBA00012980"/>
    </source>
</evidence>
<evidence type="ECO:0000259" key="11">
    <source>
        <dbReference type="Pfam" id="PF02223"/>
    </source>
</evidence>
<comment type="catalytic activity">
    <reaction evidence="9 10">
        <text>dTMP + ATP = dTDP + ADP</text>
        <dbReference type="Rhea" id="RHEA:13517"/>
        <dbReference type="ChEBI" id="CHEBI:30616"/>
        <dbReference type="ChEBI" id="CHEBI:58369"/>
        <dbReference type="ChEBI" id="CHEBI:63528"/>
        <dbReference type="ChEBI" id="CHEBI:456216"/>
        <dbReference type="EC" id="2.7.4.9"/>
    </reaction>
</comment>
<keyword evidence="5 10" id="KW-0545">Nucleotide biosynthesis</keyword>
<evidence type="ECO:0000256" key="7">
    <source>
        <dbReference type="ARBA" id="ARBA00022777"/>
    </source>
</evidence>
<dbReference type="NCBIfam" id="TIGR00041">
    <property type="entry name" value="DTMP_kinase"/>
    <property type="match status" value="1"/>
</dbReference>
<protein>
    <recommendedName>
        <fullName evidence="3 10">Thymidylate kinase</fullName>
        <ecNumber evidence="2 10">2.7.4.9</ecNumber>
    </recommendedName>
    <alternativeName>
        <fullName evidence="10">dTMP kinase</fullName>
    </alternativeName>
</protein>
<evidence type="ECO:0000256" key="4">
    <source>
        <dbReference type="ARBA" id="ARBA00022679"/>
    </source>
</evidence>
<dbReference type="PANTHER" id="PTHR10344:SF4">
    <property type="entry name" value="UMP-CMP KINASE 2, MITOCHONDRIAL"/>
    <property type="match status" value="1"/>
</dbReference>